<dbReference type="OrthoDB" id="9799128at2"/>
<keyword evidence="2" id="KW-1185">Reference proteome</keyword>
<organism evidence="1 2">
    <name type="scientific">Gimesia chilikensis</name>
    <dbReference type="NCBI Taxonomy" id="2605989"/>
    <lineage>
        <taxon>Bacteria</taxon>
        <taxon>Pseudomonadati</taxon>
        <taxon>Planctomycetota</taxon>
        <taxon>Planctomycetia</taxon>
        <taxon>Planctomycetales</taxon>
        <taxon>Planctomycetaceae</taxon>
        <taxon>Gimesia</taxon>
    </lineage>
</organism>
<name>A0A517PL33_9PLAN</name>
<reference evidence="1 2" key="1">
    <citation type="submission" date="2019-02" db="EMBL/GenBank/DDBJ databases">
        <title>Deep-cultivation of Planctomycetes and their phenomic and genomic characterization uncovers novel biology.</title>
        <authorList>
            <person name="Wiegand S."/>
            <person name="Jogler M."/>
            <person name="Boedeker C."/>
            <person name="Pinto D."/>
            <person name="Vollmers J."/>
            <person name="Rivas-Marin E."/>
            <person name="Kohn T."/>
            <person name="Peeters S.H."/>
            <person name="Heuer A."/>
            <person name="Rast P."/>
            <person name="Oberbeckmann S."/>
            <person name="Bunk B."/>
            <person name="Jeske O."/>
            <person name="Meyerdierks A."/>
            <person name="Storesund J.E."/>
            <person name="Kallscheuer N."/>
            <person name="Luecker S."/>
            <person name="Lage O.M."/>
            <person name="Pohl T."/>
            <person name="Merkel B.J."/>
            <person name="Hornburger P."/>
            <person name="Mueller R.-W."/>
            <person name="Bruemmer F."/>
            <person name="Labrenz M."/>
            <person name="Spormann A.M."/>
            <person name="Op den Camp H."/>
            <person name="Overmann J."/>
            <person name="Amann R."/>
            <person name="Jetten M.S.M."/>
            <person name="Mascher T."/>
            <person name="Medema M.H."/>
            <person name="Devos D.P."/>
            <person name="Kaster A.-K."/>
            <person name="Ovreas L."/>
            <person name="Rohde M."/>
            <person name="Galperin M.Y."/>
            <person name="Jogler C."/>
        </authorList>
    </citation>
    <scope>NUCLEOTIDE SEQUENCE [LARGE SCALE GENOMIC DNA]</scope>
    <source>
        <strain evidence="1 2">HG66A1</strain>
    </source>
</reference>
<evidence type="ECO:0000313" key="2">
    <source>
        <dbReference type="Proteomes" id="UP000320421"/>
    </source>
</evidence>
<proteinExistence type="predicted"/>
<dbReference type="Proteomes" id="UP000320421">
    <property type="component" value="Chromosome"/>
</dbReference>
<accession>A0A517PL33</accession>
<dbReference type="AlphaFoldDB" id="A0A517PL33"/>
<gene>
    <name evidence="1" type="ORF">HG66A1_18740</name>
</gene>
<dbReference type="EMBL" id="CP036266">
    <property type="protein sequence ID" value="QDT20089.1"/>
    <property type="molecule type" value="Genomic_DNA"/>
</dbReference>
<sequence>MQQPITDYQQDESGHWVAQLVCGHNQHVRHAPPLESRPWVLSAAGRAGMLGYLLECRKCDEGAPTDARPG</sequence>
<evidence type="ECO:0008006" key="3">
    <source>
        <dbReference type="Google" id="ProtNLM"/>
    </source>
</evidence>
<protein>
    <recommendedName>
        <fullName evidence="3">DUF3565 domain-containing protein</fullName>
    </recommendedName>
</protein>
<dbReference type="InterPro" id="IPR021948">
    <property type="entry name" value="DUF3565"/>
</dbReference>
<dbReference type="Pfam" id="PF12088">
    <property type="entry name" value="DUF3565"/>
    <property type="match status" value="1"/>
</dbReference>
<evidence type="ECO:0000313" key="1">
    <source>
        <dbReference type="EMBL" id="QDT20089.1"/>
    </source>
</evidence>